<accession>A0ABY0FM91</accession>
<proteinExistence type="predicted"/>
<sequence>MTFEYFNDESGYSLKKTVSPEAQAKILARLGRAGLKIA</sequence>
<protein>
    <submittedName>
        <fullName evidence="1">Uncharacterized protein</fullName>
    </submittedName>
</protein>
<dbReference type="Proteomes" id="UP001191004">
    <property type="component" value="Unassembled WGS sequence"/>
</dbReference>
<evidence type="ECO:0000313" key="1">
    <source>
        <dbReference type="EMBL" id="RYC73659.1"/>
    </source>
</evidence>
<reference evidence="1 2" key="2">
    <citation type="journal article" date="2020" name="Cell Rep.">
        <title>Acquisition and Adaptation of Ultra-small Parasitic Reduced Genome Bacteria to Mammalian Hosts.</title>
        <authorList>
            <person name="McLean J.S."/>
            <person name="Bor B."/>
            <person name="Kerns K.A."/>
            <person name="Liu Q."/>
            <person name="To T.T."/>
            <person name="Solden L."/>
            <person name="Hendrickson E.L."/>
            <person name="Wrighton K."/>
            <person name="Shi W."/>
            <person name="He X."/>
        </authorList>
    </citation>
    <scope>NUCLEOTIDE SEQUENCE [LARGE SCALE GENOMIC DNA]</scope>
    <source>
        <strain evidence="1 2">TM7_KMM_G3_1_HOT_351</strain>
    </source>
</reference>
<gene>
    <name evidence="1" type="ORF">G3KMM_00298</name>
</gene>
<reference evidence="1 2" key="1">
    <citation type="journal article" date="2018" name="bioRxiv">
        <title>Evidence of independent acquisition and adaption of ultra-small bacteria to human hosts across the highly diverse yet reduced genomes of the phylum Saccharibacteria.</title>
        <authorList>
            <person name="McLean J.S."/>
            <person name="Bor B."/>
            <person name="To T.T."/>
            <person name="Liu Q."/>
            <person name="Kearns K.A."/>
            <person name="Solden L.M."/>
            <person name="Wrighton K.C."/>
            <person name="He X."/>
            <person name="Shi W."/>
        </authorList>
    </citation>
    <scope>NUCLEOTIDE SEQUENCE [LARGE SCALE GENOMIC DNA]</scope>
    <source>
        <strain evidence="1 2">TM7_KMM_G3_1_HOT_351</strain>
    </source>
</reference>
<comment type="caution">
    <text evidence="1">The sequence shown here is derived from an EMBL/GenBank/DDBJ whole genome shotgun (WGS) entry which is preliminary data.</text>
</comment>
<dbReference type="EMBL" id="PRLL01000006">
    <property type="protein sequence ID" value="RYC73659.1"/>
    <property type="molecule type" value="Genomic_DNA"/>
</dbReference>
<name>A0ABY0FM91_9BACT</name>
<keyword evidence="2" id="KW-1185">Reference proteome</keyword>
<organism evidence="1 2">
    <name type="scientific">Candidatus Nanosyncoccus nanoralicus</name>
    <dbReference type="NCBI Taxonomy" id="2171996"/>
    <lineage>
        <taxon>Bacteria</taxon>
        <taxon>Candidatus Saccharimonadota</taxon>
        <taxon>Candidatus Nanosyncoccalia</taxon>
        <taxon>Candidatus Nanosyncoccales</taxon>
        <taxon>Candidatus Nanosyncoccaceae</taxon>
        <taxon>Candidatus Nanosyncoccus</taxon>
    </lineage>
</organism>
<evidence type="ECO:0000313" key="2">
    <source>
        <dbReference type="Proteomes" id="UP001191004"/>
    </source>
</evidence>